<dbReference type="InterPro" id="IPR036871">
    <property type="entry name" value="PX_dom_sf"/>
</dbReference>
<dbReference type="PANTHER" id="PTHR46757:SF2">
    <property type="entry name" value="OS05G0346100 PROTEIN"/>
    <property type="match status" value="1"/>
</dbReference>
<protein>
    <recommendedName>
        <fullName evidence="3">PX domain-containing protein</fullName>
    </recommendedName>
</protein>
<feature type="region of interest" description="Disordered" evidence="2">
    <location>
        <begin position="177"/>
        <end position="226"/>
    </location>
</feature>
<dbReference type="Pfam" id="PF00787">
    <property type="entry name" value="PX"/>
    <property type="match status" value="1"/>
</dbReference>
<organism evidence="4 5">
    <name type="scientific">Chaetoceros tenuissimus</name>
    <dbReference type="NCBI Taxonomy" id="426638"/>
    <lineage>
        <taxon>Eukaryota</taxon>
        <taxon>Sar</taxon>
        <taxon>Stramenopiles</taxon>
        <taxon>Ochrophyta</taxon>
        <taxon>Bacillariophyta</taxon>
        <taxon>Coscinodiscophyceae</taxon>
        <taxon>Chaetocerotophycidae</taxon>
        <taxon>Chaetocerotales</taxon>
        <taxon>Chaetocerotaceae</taxon>
        <taxon>Chaetoceros</taxon>
    </lineage>
</organism>
<dbReference type="SUPFAM" id="SSF64268">
    <property type="entry name" value="PX domain"/>
    <property type="match status" value="1"/>
</dbReference>
<dbReference type="Proteomes" id="UP001054902">
    <property type="component" value="Unassembled WGS sequence"/>
</dbReference>
<reference evidence="4 5" key="1">
    <citation type="journal article" date="2021" name="Sci. Rep.">
        <title>The genome of the diatom Chaetoceros tenuissimus carries an ancient integrated fragment of an extant virus.</title>
        <authorList>
            <person name="Hongo Y."/>
            <person name="Kimura K."/>
            <person name="Takaki Y."/>
            <person name="Yoshida Y."/>
            <person name="Baba S."/>
            <person name="Kobayashi G."/>
            <person name="Nagasaki K."/>
            <person name="Hano T."/>
            <person name="Tomaru Y."/>
        </authorList>
    </citation>
    <scope>NUCLEOTIDE SEQUENCE [LARGE SCALE GENOMIC DNA]</scope>
    <source>
        <strain evidence="4 5">NIES-3715</strain>
    </source>
</reference>
<evidence type="ECO:0000313" key="5">
    <source>
        <dbReference type="Proteomes" id="UP001054902"/>
    </source>
</evidence>
<dbReference type="PROSITE" id="PS50195">
    <property type="entry name" value="PX"/>
    <property type="match status" value="1"/>
</dbReference>
<evidence type="ECO:0000256" key="2">
    <source>
        <dbReference type="SAM" id="MobiDB-lite"/>
    </source>
</evidence>
<proteinExistence type="predicted"/>
<feature type="region of interest" description="Disordered" evidence="2">
    <location>
        <begin position="846"/>
        <end position="866"/>
    </location>
</feature>
<feature type="region of interest" description="Disordered" evidence="2">
    <location>
        <begin position="328"/>
        <end position="352"/>
    </location>
</feature>
<dbReference type="InterPro" id="IPR001683">
    <property type="entry name" value="PX_dom"/>
</dbReference>
<dbReference type="Gene3D" id="3.30.1520.10">
    <property type="entry name" value="Phox-like domain"/>
    <property type="match status" value="1"/>
</dbReference>
<feature type="compositionally biased region" description="Polar residues" evidence="2">
    <location>
        <begin position="188"/>
        <end position="226"/>
    </location>
</feature>
<sequence length="866" mass="95911">MASNENKFSLLASLTSLPEGEVTTTEKHEDDDGDALPSLAVESTRVSSEYELFQSSVDTASKLDSSTLLASSGLLQQSGGGLFDAIDEEERAAQEAEERRRLEEEEKIRIQEELRKEKEAADAAREQLKKEELEKKRAEAAALEARRIQEEQQQYQQQQMQNQNASYMHGSVMSSMQDLNLHDDPHQSHMNSQNGLGNSNYPHMQQNGQSNNLHPSAQNGQPNNQYSNVLNSSTMNQYENQSYSNVNPTHSQMSMASNMQQSQSQYSNVQNGNMQYSNLHQQSMNQNPPMPAQVQRQTTQEAVSGYGGASYVYSTTGNVQQVVSSQNQNGMVSSPPQTLPQMPPPSPLDASQMSSYAQRSQMRQNNMQHGAFNQNMAMNGQSFVGGGMNMGMNGAGSNVQPYIPKYNPASFRPEFGPITVTDPILVQKPGLLAPPPHWTYAVVVRDMKKIDGQNQFAAVVSNVRRRFRHFVALEERLRAECPGAILPPRPNKHHTRAIDEASTTQSAQFALQRAKELESYLNALRLHPVVGNSQNLKMFLTLADNLGMAWPEVSSSFFTRLTEAGANTAVKVAEGTTAVIGELNNENQIMAGEDNSELLALASSEGLRISSVLQSVPKIENAIALMAEQSQRLNNNGMEMQKLVNTVLVHEKEFSAPFEALASGLLRSGRRTNRLAVELGAAAQAFTLQHKLCRYERLAFSDRRSALIRRRDARKEADKKAQKLVMNQYSLQSAGNFGKLDGYGRDATMSDEVAVGAVRDAEEVAHVLQCEVARMTQLRRRDWAMSLKVMAANMREAHAERAAIWQSCKNSLNVTAVNNDHWNNGNEIVQGNNIDASHSQQVDWNTGSQSQAYGNVSTHEQTLDNN</sequence>
<comment type="caution">
    <text evidence="4">The sequence shown here is derived from an EMBL/GenBank/DDBJ whole genome shotgun (WGS) entry which is preliminary data.</text>
</comment>
<keyword evidence="5" id="KW-1185">Reference proteome</keyword>
<dbReference type="GO" id="GO:0035091">
    <property type="term" value="F:phosphatidylinositol binding"/>
    <property type="evidence" value="ECO:0007669"/>
    <property type="project" value="InterPro"/>
</dbReference>
<evidence type="ECO:0000313" key="4">
    <source>
        <dbReference type="EMBL" id="GFH51998.1"/>
    </source>
</evidence>
<feature type="domain" description="PX" evidence="3">
    <location>
        <begin position="418"/>
        <end position="546"/>
    </location>
</feature>
<dbReference type="AlphaFoldDB" id="A0AAD3CTS4"/>
<name>A0AAD3CTS4_9STRA</name>
<dbReference type="InterPro" id="IPR044279">
    <property type="entry name" value="SNX2A/B"/>
</dbReference>
<feature type="region of interest" description="Disordered" evidence="2">
    <location>
        <begin position="1"/>
        <end position="36"/>
    </location>
</feature>
<dbReference type="EMBL" id="BLLK01000045">
    <property type="protein sequence ID" value="GFH51998.1"/>
    <property type="molecule type" value="Genomic_DNA"/>
</dbReference>
<evidence type="ECO:0000256" key="1">
    <source>
        <dbReference type="SAM" id="Coils"/>
    </source>
</evidence>
<keyword evidence="1" id="KW-0175">Coiled coil</keyword>
<dbReference type="PANTHER" id="PTHR46757">
    <property type="entry name" value="SORTING NEXIN-RELATED"/>
    <property type="match status" value="1"/>
</dbReference>
<dbReference type="SMART" id="SM00312">
    <property type="entry name" value="PX"/>
    <property type="match status" value="1"/>
</dbReference>
<accession>A0AAD3CTS4</accession>
<feature type="compositionally biased region" description="Pro residues" evidence="2">
    <location>
        <begin position="337"/>
        <end position="347"/>
    </location>
</feature>
<feature type="coiled-coil region" evidence="1">
    <location>
        <begin position="85"/>
        <end position="161"/>
    </location>
</feature>
<gene>
    <name evidence="4" type="ORF">CTEN210_08474</name>
</gene>
<feature type="compositionally biased region" description="Polar residues" evidence="2">
    <location>
        <begin position="1"/>
        <end position="16"/>
    </location>
</feature>
<evidence type="ECO:0000259" key="3">
    <source>
        <dbReference type="PROSITE" id="PS50195"/>
    </source>
</evidence>